<keyword evidence="5" id="KW-1133">Transmembrane helix</keyword>
<dbReference type="SUPFAM" id="SSF57850">
    <property type="entry name" value="RING/U-box"/>
    <property type="match status" value="1"/>
</dbReference>
<dbReference type="PANTHER" id="PTHR46347">
    <property type="entry name" value="RING/FYVE/PHD ZINC FINGER SUPERFAMILY PROTEIN"/>
    <property type="match status" value="1"/>
</dbReference>
<feature type="domain" description="RING-CH-type" evidence="6">
    <location>
        <begin position="102"/>
        <end position="169"/>
    </location>
</feature>
<feature type="compositionally biased region" description="Low complexity" evidence="4">
    <location>
        <begin position="13"/>
        <end position="28"/>
    </location>
</feature>
<feature type="compositionally biased region" description="Acidic residues" evidence="4">
    <location>
        <begin position="334"/>
        <end position="345"/>
    </location>
</feature>
<organism evidence="7 8">
    <name type="scientific">Pyricularia oryzae</name>
    <name type="common">Rice blast fungus</name>
    <name type="synonym">Magnaporthe oryzae</name>
    <dbReference type="NCBI Taxonomy" id="318829"/>
    <lineage>
        <taxon>Eukaryota</taxon>
        <taxon>Fungi</taxon>
        <taxon>Dikarya</taxon>
        <taxon>Ascomycota</taxon>
        <taxon>Pezizomycotina</taxon>
        <taxon>Sordariomycetes</taxon>
        <taxon>Sordariomycetidae</taxon>
        <taxon>Magnaporthales</taxon>
        <taxon>Pyriculariaceae</taxon>
        <taxon>Pyricularia</taxon>
    </lineage>
</organism>
<evidence type="ECO:0000256" key="1">
    <source>
        <dbReference type="ARBA" id="ARBA00022723"/>
    </source>
</evidence>
<evidence type="ECO:0000313" key="7">
    <source>
        <dbReference type="EMBL" id="QBZ57262.1"/>
    </source>
</evidence>
<evidence type="ECO:0000259" key="6">
    <source>
        <dbReference type="PROSITE" id="PS51292"/>
    </source>
</evidence>
<accession>A0A4P7N6N0</accession>
<evidence type="ECO:0000256" key="4">
    <source>
        <dbReference type="SAM" id="MobiDB-lite"/>
    </source>
</evidence>
<protein>
    <recommendedName>
        <fullName evidence="6">RING-CH-type domain-containing protein</fullName>
    </recommendedName>
</protein>
<dbReference type="GO" id="GO:0008270">
    <property type="term" value="F:zinc ion binding"/>
    <property type="evidence" value="ECO:0007669"/>
    <property type="project" value="UniProtKB-KW"/>
</dbReference>
<dbReference type="AlphaFoldDB" id="A0A4P7N6N0"/>
<gene>
    <name evidence="7" type="ORF">PoMZ_02186</name>
</gene>
<sequence>MDSQRQFNPQQDWSWGETSGSTTSASESVDQSGGNGTRHRPSQNAPKPANVGSSEPTPESPNTGSHPGTQQQQRRDRYYRPRTCRICLDTVNPTFEMDTSATAAVFGARPRVKYVSDDPELGRLISPCKCKGSQRYVHEGCLQAWRQAAPLNDRNFWSCPTCKFQYRMDRLQWSAWLSSRLARAVLTLLVAFITVFIMGFVADPIINLWVDPWGTFMDAVGEVVDDFDDFRGNLPDQESYTWSLHFVKGTMSLGLLGAVKTVLAMSPWQWWHFRNGGMLGNAGNRRGRDRMESVNLALVMVGLFTFLVATWKVISVLSSRVLEKVSEKVADIHGDEDDDDDDYQDDAGHDT</sequence>
<feature type="compositionally biased region" description="Polar residues" evidence="4">
    <location>
        <begin position="51"/>
        <end position="69"/>
    </location>
</feature>
<evidence type="ECO:0000313" key="8">
    <source>
        <dbReference type="Proteomes" id="UP000294847"/>
    </source>
</evidence>
<dbReference type="InterPro" id="IPR013083">
    <property type="entry name" value="Znf_RING/FYVE/PHD"/>
</dbReference>
<evidence type="ECO:0000256" key="3">
    <source>
        <dbReference type="ARBA" id="ARBA00022833"/>
    </source>
</evidence>
<feature type="transmembrane region" description="Helical" evidence="5">
    <location>
        <begin position="251"/>
        <end position="273"/>
    </location>
</feature>
<keyword evidence="1" id="KW-0479">Metal-binding</keyword>
<feature type="region of interest" description="Disordered" evidence="4">
    <location>
        <begin position="1"/>
        <end position="77"/>
    </location>
</feature>
<keyword evidence="5" id="KW-0472">Membrane</keyword>
<dbReference type="InterPro" id="IPR011016">
    <property type="entry name" value="Znf_RING-CH"/>
</dbReference>
<dbReference type="PROSITE" id="PS51292">
    <property type="entry name" value="ZF_RING_CH"/>
    <property type="match status" value="1"/>
</dbReference>
<name>A0A4P7N6N0_PYROR</name>
<reference evidence="7 8" key="1">
    <citation type="journal article" date="2019" name="Mol. Biol. Evol.">
        <title>Blast fungal genomes show frequent chromosomal changes, gene gains and losses, and effector gene turnover.</title>
        <authorList>
            <person name="Gomez Luciano L.B."/>
            <person name="Jason Tsai I."/>
            <person name="Chuma I."/>
            <person name="Tosa Y."/>
            <person name="Chen Y.H."/>
            <person name="Li J.Y."/>
            <person name="Li M.Y."/>
            <person name="Jade Lu M.Y."/>
            <person name="Nakayashiki H."/>
            <person name="Li W.H."/>
        </authorList>
    </citation>
    <scope>NUCLEOTIDE SEQUENCE [LARGE SCALE GENOMIC DNA]</scope>
    <source>
        <strain evidence="7">MZ5-1-6</strain>
    </source>
</reference>
<dbReference type="Gene3D" id="3.30.40.10">
    <property type="entry name" value="Zinc/RING finger domain, C3HC4 (zinc finger)"/>
    <property type="match status" value="1"/>
</dbReference>
<dbReference type="CDD" id="cd16495">
    <property type="entry name" value="RING_CH-C4HC3_MARCH"/>
    <property type="match status" value="1"/>
</dbReference>
<dbReference type="SMART" id="SM00744">
    <property type="entry name" value="RINGv"/>
    <property type="match status" value="1"/>
</dbReference>
<dbReference type="EMBL" id="CP034205">
    <property type="protein sequence ID" value="QBZ57262.1"/>
    <property type="molecule type" value="Genomic_DNA"/>
</dbReference>
<feature type="region of interest" description="Disordered" evidence="4">
    <location>
        <begin position="332"/>
        <end position="351"/>
    </location>
</feature>
<feature type="transmembrane region" description="Helical" evidence="5">
    <location>
        <begin position="294"/>
        <end position="314"/>
    </location>
</feature>
<dbReference type="Proteomes" id="UP000294847">
    <property type="component" value="Chromosome 2"/>
</dbReference>
<dbReference type="Pfam" id="PF12906">
    <property type="entry name" value="RINGv"/>
    <property type="match status" value="1"/>
</dbReference>
<dbReference type="PANTHER" id="PTHR46347:SF1">
    <property type="entry name" value="RING_FYVE_PHD ZINC FINGER SUPERFAMILY PROTEIN"/>
    <property type="match status" value="1"/>
</dbReference>
<keyword evidence="2" id="KW-0863">Zinc-finger</keyword>
<evidence type="ECO:0000256" key="2">
    <source>
        <dbReference type="ARBA" id="ARBA00022771"/>
    </source>
</evidence>
<feature type="transmembrane region" description="Helical" evidence="5">
    <location>
        <begin position="181"/>
        <end position="202"/>
    </location>
</feature>
<keyword evidence="3" id="KW-0862">Zinc</keyword>
<feature type="compositionally biased region" description="Polar residues" evidence="4">
    <location>
        <begin position="1"/>
        <end position="12"/>
    </location>
</feature>
<keyword evidence="5" id="KW-0812">Transmembrane</keyword>
<proteinExistence type="predicted"/>
<evidence type="ECO:0000256" key="5">
    <source>
        <dbReference type="SAM" id="Phobius"/>
    </source>
</evidence>